<sequence length="111" mass="12640">MSLAQRQFEAEAEEESGDWVCKANVIFPQGVAPKSLHITVGRNDVAEIVKHVKSALLKQNTDWDPNEFDMVGRLDERTVHMEDDKSIMDYMNYINNGIILFHLKSQCPCST</sequence>
<organism evidence="1 2">
    <name type="scientific">Lymnaea stagnalis</name>
    <name type="common">Great pond snail</name>
    <name type="synonym">Helix stagnalis</name>
    <dbReference type="NCBI Taxonomy" id="6523"/>
    <lineage>
        <taxon>Eukaryota</taxon>
        <taxon>Metazoa</taxon>
        <taxon>Spiralia</taxon>
        <taxon>Lophotrochozoa</taxon>
        <taxon>Mollusca</taxon>
        <taxon>Gastropoda</taxon>
        <taxon>Heterobranchia</taxon>
        <taxon>Euthyneura</taxon>
        <taxon>Panpulmonata</taxon>
        <taxon>Hygrophila</taxon>
        <taxon>Lymnaeoidea</taxon>
        <taxon>Lymnaeidae</taxon>
        <taxon>Lymnaea</taxon>
    </lineage>
</organism>
<dbReference type="AlphaFoldDB" id="A0AAV2I5V2"/>
<gene>
    <name evidence="1" type="ORF">GSLYS_00015187001</name>
</gene>
<proteinExistence type="predicted"/>
<protein>
    <submittedName>
        <fullName evidence="1">Uncharacterized protein</fullName>
    </submittedName>
</protein>
<dbReference type="EMBL" id="CAXITT010000440">
    <property type="protein sequence ID" value="CAL1541581.1"/>
    <property type="molecule type" value="Genomic_DNA"/>
</dbReference>
<dbReference type="Proteomes" id="UP001497497">
    <property type="component" value="Unassembled WGS sequence"/>
</dbReference>
<reference evidence="1 2" key="1">
    <citation type="submission" date="2024-04" db="EMBL/GenBank/DDBJ databases">
        <authorList>
            <consortium name="Genoscope - CEA"/>
            <person name="William W."/>
        </authorList>
    </citation>
    <scope>NUCLEOTIDE SEQUENCE [LARGE SCALE GENOMIC DNA]</scope>
</reference>
<keyword evidence="2" id="KW-1185">Reference proteome</keyword>
<accession>A0AAV2I5V2</accession>
<evidence type="ECO:0000313" key="2">
    <source>
        <dbReference type="Proteomes" id="UP001497497"/>
    </source>
</evidence>
<comment type="caution">
    <text evidence="1">The sequence shown here is derived from an EMBL/GenBank/DDBJ whole genome shotgun (WGS) entry which is preliminary data.</text>
</comment>
<evidence type="ECO:0000313" key="1">
    <source>
        <dbReference type="EMBL" id="CAL1541581.1"/>
    </source>
</evidence>
<name>A0AAV2I5V2_LYMST</name>